<evidence type="ECO:0000256" key="5">
    <source>
        <dbReference type="SAM" id="Phobius"/>
    </source>
</evidence>
<gene>
    <name evidence="7" type="ORF">L1994_00335</name>
</gene>
<feature type="transmembrane region" description="Helical" evidence="5">
    <location>
        <begin position="412"/>
        <end position="433"/>
    </location>
</feature>
<keyword evidence="4" id="KW-0067">ATP-binding</keyword>
<dbReference type="Pfam" id="PF00069">
    <property type="entry name" value="Pkinase"/>
    <property type="match status" value="1"/>
</dbReference>
<evidence type="ECO:0000256" key="2">
    <source>
        <dbReference type="ARBA" id="ARBA00022741"/>
    </source>
</evidence>
<dbReference type="InterPro" id="IPR012334">
    <property type="entry name" value="Pectin_lyas_fold"/>
</dbReference>
<dbReference type="RefSeq" id="WP_278099718.1">
    <property type="nucleotide sequence ID" value="NZ_CP091092.1"/>
</dbReference>
<feature type="transmembrane region" description="Helical" evidence="5">
    <location>
        <begin position="509"/>
        <end position="529"/>
    </location>
</feature>
<keyword evidence="5" id="KW-0812">Transmembrane</keyword>
<keyword evidence="5" id="KW-0472">Membrane</keyword>
<dbReference type="AlphaFoldDB" id="A0AAF0JMX7"/>
<keyword evidence="5" id="KW-1133">Transmembrane helix</keyword>
<dbReference type="PROSITE" id="PS50011">
    <property type="entry name" value="PROTEIN_KINASE_DOM"/>
    <property type="match status" value="1"/>
</dbReference>
<protein>
    <submittedName>
        <fullName evidence="7">Protein kinase</fullName>
    </submittedName>
</protein>
<sequence length="848" mass="94027">MTSQNSAVAINTSVTIRLILPFFFLFLLLLSSLAVPVFAGEIRVGQNIYPTLQDAVDSAEPDSTIIVTSGEYFGNIVIDKPVSLIGVDSDGKKPEIITTAGESGIRINADGTTIEGFVIRGDSECAILVNSDNNIIADNEILKTPVGITLFSSAGTSVSGNTIKGHRIGLFIDDSADCGVYLNNFENTINAKSLSRSIRWSTSSMIYIYSGENFTSSLGNYWNDYYGKDENNNGIGDLVYSPYNSQLSGGTQNQLFLNSINLQNLATGGSNYWQNLFYTSNFLTDEYPLIEHNSNYNPLAPAGTAIGTLPTDSPVPPVITDTNINNTQNNTHIPHIRPPSPAEFPEMNLTNNTAPPKPGSLVQPQNVFSLQSPFEVVFLMLIISGVAAGLLAFAGGFGTLYPVRRTRKVELFFFEGGYFALATALLYTIISYTSKLIYNNVDFGYIQIIFILMTAFLIASSGIICLGIIRSKMPVFLNRLHPKFAAATTFMFFISIYTAPLDLGPITSIAYPAALILSVFLPVVFSRLFKDSESLWVKNYDDSYKIYGNDKTKISSINQDSTVIFPDEDSILSSGLGSSYFPDSLKERYQDVEFIGKGGIARVFRAKRRSDGKVVAVKVPINFDEITGRLFMKEMRIWEDLSHPNIVKLYSVNILPVPFVEMEYVSRTVSDLDLPLSQKKSLEIIYGIAQGLLYAHARNIIHRDIKPQNVLITEEGIPKITDWGLGKILGDGNDTTTIGFSLNYAAPEQISPKKFGKPDKRTDIYQMGILFYEILVGQRPFFGVGVAEMSDEILYRTPMKPSENREEDFIFDDTIMKMLAKNPGERYNDIHELLKSLEEIRNNLNREE</sequence>
<dbReference type="Gene3D" id="1.10.510.10">
    <property type="entry name" value="Transferase(Phosphotransferase) domain 1"/>
    <property type="match status" value="1"/>
</dbReference>
<keyword evidence="8" id="KW-1185">Reference proteome</keyword>
<dbReference type="Gene3D" id="2.160.20.10">
    <property type="entry name" value="Single-stranded right-handed beta-helix, Pectin lyase-like"/>
    <property type="match status" value="1"/>
</dbReference>
<name>A0AAF0JMX7_9EURY</name>
<dbReference type="InterPro" id="IPR011050">
    <property type="entry name" value="Pectin_lyase_fold/virulence"/>
</dbReference>
<dbReference type="KEGG" id="manq:L1994_00335"/>
<dbReference type="GeneID" id="79948797"/>
<dbReference type="EMBL" id="CP091092">
    <property type="protein sequence ID" value="WFN36881.1"/>
    <property type="molecule type" value="Genomic_DNA"/>
</dbReference>
<evidence type="ECO:0000256" key="4">
    <source>
        <dbReference type="ARBA" id="ARBA00022840"/>
    </source>
</evidence>
<feature type="transmembrane region" description="Helical" evidence="5">
    <location>
        <begin position="445"/>
        <end position="468"/>
    </location>
</feature>
<dbReference type="SUPFAM" id="SSF51126">
    <property type="entry name" value="Pectin lyase-like"/>
    <property type="match status" value="1"/>
</dbReference>
<accession>A0AAF0JMX7</accession>
<reference evidence="7" key="1">
    <citation type="submission" date="2022-01" db="EMBL/GenBank/DDBJ databases">
        <title>Complete genome of Methanomicrobium antiquum DSM 21220.</title>
        <authorList>
            <person name="Chen S.-C."/>
            <person name="You Y.-T."/>
            <person name="Zhou Y.-Z."/>
            <person name="Lai M.-C."/>
        </authorList>
    </citation>
    <scope>NUCLEOTIDE SEQUENCE</scope>
    <source>
        <strain evidence="7">DSM 21220</strain>
    </source>
</reference>
<evidence type="ECO:0000259" key="6">
    <source>
        <dbReference type="PROSITE" id="PS50011"/>
    </source>
</evidence>
<keyword evidence="1" id="KW-0808">Transferase</keyword>
<dbReference type="InterPro" id="IPR008271">
    <property type="entry name" value="Ser/Thr_kinase_AS"/>
</dbReference>
<keyword evidence="2" id="KW-0547">Nucleotide-binding</keyword>
<feature type="domain" description="Protein kinase" evidence="6">
    <location>
        <begin position="589"/>
        <end position="840"/>
    </location>
</feature>
<dbReference type="PANTHER" id="PTHR43289:SF34">
    <property type="entry name" value="SERINE_THREONINE-PROTEIN KINASE YBDM-RELATED"/>
    <property type="match status" value="1"/>
</dbReference>
<dbReference type="PANTHER" id="PTHR43289">
    <property type="entry name" value="MITOGEN-ACTIVATED PROTEIN KINASE KINASE KINASE 20-RELATED"/>
    <property type="match status" value="1"/>
</dbReference>
<evidence type="ECO:0000313" key="8">
    <source>
        <dbReference type="Proteomes" id="UP001218895"/>
    </source>
</evidence>
<dbReference type="PROSITE" id="PS00108">
    <property type="entry name" value="PROTEIN_KINASE_ST"/>
    <property type="match status" value="1"/>
</dbReference>
<evidence type="ECO:0000256" key="3">
    <source>
        <dbReference type="ARBA" id="ARBA00022777"/>
    </source>
</evidence>
<organism evidence="7 8">
    <name type="scientific">Methanomicrobium antiquum</name>
    <dbReference type="NCBI Taxonomy" id="487686"/>
    <lineage>
        <taxon>Archaea</taxon>
        <taxon>Methanobacteriati</taxon>
        <taxon>Methanobacteriota</taxon>
        <taxon>Stenosarchaea group</taxon>
        <taxon>Methanomicrobia</taxon>
        <taxon>Methanomicrobiales</taxon>
        <taxon>Methanomicrobiaceae</taxon>
        <taxon>Methanomicrobium</taxon>
    </lineage>
</organism>
<dbReference type="SUPFAM" id="SSF56112">
    <property type="entry name" value="Protein kinase-like (PK-like)"/>
    <property type="match status" value="1"/>
</dbReference>
<dbReference type="InterPro" id="IPR011009">
    <property type="entry name" value="Kinase-like_dom_sf"/>
</dbReference>
<evidence type="ECO:0000313" key="7">
    <source>
        <dbReference type="EMBL" id="WFN36881.1"/>
    </source>
</evidence>
<feature type="transmembrane region" description="Helical" evidence="5">
    <location>
        <begin position="376"/>
        <end position="400"/>
    </location>
</feature>
<dbReference type="GO" id="GO:0004674">
    <property type="term" value="F:protein serine/threonine kinase activity"/>
    <property type="evidence" value="ECO:0007669"/>
    <property type="project" value="TreeGrafter"/>
</dbReference>
<dbReference type="GO" id="GO:0005524">
    <property type="term" value="F:ATP binding"/>
    <property type="evidence" value="ECO:0007669"/>
    <property type="project" value="UniProtKB-KW"/>
</dbReference>
<dbReference type="SMART" id="SM00220">
    <property type="entry name" value="S_TKc"/>
    <property type="match status" value="1"/>
</dbReference>
<proteinExistence type="predicted"/>
<dbReference type="InterPro" id="IPR007742">
    <property type="entry name" value="NosD_dom"/>
</dbReference>
<evidence type="ECO:0000256" key="1">
    <source>
        <dbReference type="ARBA" id="ARBA00022679"/>
    </source>
</evidence>
<dbReference type="Proteomes" id="UP001218895">
    <property type="component" value="Chromosome"/>
</dbReference>
<dbReference type="Pfam" id="PF05048">
    <property type="entry name" value="NosD"/>
    <property type="match status" value="1"/>
</dbReference>
<dbReference type="InterPro" id="IPR000719">
    <property type="entry name" value="Prot_kinase_dom"/>
</dbReference>
<feature type="transmembrane region" description="Helical" evidence="5">
    <location>
        <begin position="480"/>
        <end position="497"/>
    </location>
</feature>
<dbReference type="CDD" id="cd14014">
    <property type="entry name" value="STKc_PknB_like"/>
    <property type="match status" value="1"/>
</dbReference>
<keyword evidence="3 7" id="KW-0418">Kinase</keyword>